<name>A0AAU8J845_9CYAN</name>
<sequence length="260" mass="29504">MKILEYTSTKLTIQQNDPDRRWIIGMIFILIGLVAIAGPEQLTTFKCDRLNMNQGSCELVHYSLITSDVKTFSLENIQEAKLETNSNSQEQASRLILVTKTEKIPIISEYGSNFENQKNAMQQINYFLSTSTQASLEIVEDSRIFSYFFGSLFIIAGLIGSGLMNQQCTCNFDKTVGAVTLTRKGFLWKRSQKRTTSEILGLQVETNKKQSDKKKYRLTLVLTSGQKLNLGQQYDLSRSETQKLIDCITTFLNVGVTNMW</sequence>
<protein>
    <submittedName>
        <fullName evidence="2">Uncharacterized protein</fullName>
    </submittedName>
</protein>
<feature type="transmembrane region" description="Helical" evidence="1">
    <location>
        <begin position="20"/>
        <end position="39"/>
    </location>
</feature>
<keyword evidence="1" id="KW-0812">Transmembrane</keyword>
<organism evidence="2">
    <name type="scientific">Planktothricoides raciborskii GIHE-MW2</name>
    <dbReference type="NCBI Taxonomy" id="2792601"/>
    <lineage>
        <taxon>Bacteria</taxon>
        <taxon>Bacillati</taxon>
        <taxon>Cyanobacteriota</taxon>
        <taxon>Cyanophyceae</taxon>
        <taxon>Oscillatoriophycideae</taxon>
        <taxon>Oscillatoriales</taxon>
        <taxon>Oscillatoriaceae</taxon>
        <taxon>Planktothricoides</taxon>
    </lineage>
</organism>
<dbReference type="AlphaFoldDB" id="A0AAU8J845"/>
<evidence type="ECO:0000256" key="1">
    <source>
        <dbReference type="SAM" id="Phobius"/>
    </source>
</evidence>
<keyword evidence="1" id="KW-0472">Membrane</keyword>
<accession>A0AAU8J845</accession>
<gene>
    <name evidence="2" type="ORF">ABWT76_003346</name>
</gene>
<reference evidence="2" key="1">
    <citation type="submission" date="2024-07" db="EMBL/GenBank/DDBJ databases">
        <authorList>
            <person name="Kim Y.J."/>
            <person name="Jeong J.Y."/>
        </authorList>
    </citation>
    <scope>NUCLEOTIDE SEQUENCE</scope>
    <source>
        <strain evidence="2">GIHE-MW2</strain>
    </source>
</reference>
<feature type="transmembrane region" description="Helical" evidence="1">
    <location>
        <begin position="144"/>
        <end position="164"/>
    </location>
</feature>
<dbReference type="EMBL" id="CP159837">
    <property type="protein sequence ID" value="XCM34716.1"/>
    <property type="molecule type" value="Genomic_DNA"/>
</dbReference>
<keyword evidence="1" id="KW-1133">Transmembrane helix</keyword>
<proteinExistence type="predicted"/>
<evidence type="ECO:0000313" key="2">
    <source>
        <dbReference type="EMBL" id="XCM34716.1"/>
    </source>
</evidence>
<dbReference type="RefSeq" id="WP_354634658.1">
    <property type="nucleotide sequence ID" value="NZ_CP159837.1"/>
</dbReference>